<accession>A0A7G6X616</accession>
<protein>
    <submittedName>
        <fullName evidence="8">Sigma-70 family RNA polymerase sigma factor</fullName>
    </submittedName>
</protein>
<dbReference type="SUPFAM" id="SSF88946">
    <property type="entry name" value="Sigma2 domain of RNA polymerase sigma factors"/>
    <property type="match status" value="1"/>
</dbReference>
<dbReference type="InterPro" id="IPR013325">
    <property type="entry name" value="RNA_pol_sigma_r2"/>
</dbReference>
<comment type="similarity">
    <text evidence="1">Belongs to the sigma-70 factor family. ECF subfamily.</text>
</comment>
<evidence type="ECO:0000256" key="5">
    <source>
        <dbReference type="ARBA" id="ARBA00023163"/>
    </source>
</evidence>
<feature type="domain" description="RNA polymerase sigma factor 70 region 4 type 2" evidence="7">
    <location>
        <begin position="124"/>
        <end position="177"/>
    </location>
</feature>
<evidence type="ECO:0000256" key="2">
    <source>
        <dbReference type="ARBA" id="ARBA00023015"/>
    </source>
</evidence>
<dbReference type="Pfam" id="PF04542">
    <property type="entry name" value="Sigma70_r2"/>
    <property type="match status" value="1"/>
</dbReference>
<reference evidence="9" key="1">
    <citation type="submission" date="2019-09" db="EMBL/GenBank/DDBJ databases">
        <title>Antimicrobial potential of Antarctic Bacteria.</title>
        <authorList>
            <person name="Benaud N."/>
            <person name="Edwards R.J."/>
            <person name="Ferrari B.C."/>
        </authorList>
    </citation>
    <scope>NUCLEOTIDE SEQUENCE [LARGE SCALE GENOMIC DNA]</scope>
    <source>
        <strain evidence="9">SPB151</strain>
    </source>
</reference>
<evidence type="ECO:0000259" key="6">
    <source>
        <dbReference type="Pfam" id="PF04542"/>
    </source>
</evidence>
<dbReference type="CDD" id="cd06171">
    <property type="entry name" value="Sigma70_r4"/>
    <property type="match status" value="1"/>
</dbReference>
<keyword evidence="9" id="KW-1185">Reference proteome</keyword>
<keyword evidence="2" id="KW-0805">Transcription regulation</keyword>
<dbReference type="EMBL" id="CP043661">
    <property type="protein sequence ID" value="QNE21681.1"/>
    <property type="molecule type" value="Genomic_DNA"/>
</dbReference>
<keyword evidence="4" id="KW-0238">DNA-binding</keyword>
<dbReference type="InterPro" id="IPR036388">
    <property type="entry name" value="WH-like_DNA-bd_sf"/>
</dbReference>
<evidence type="ECO:0000256" key="1">
    <source>
        <dbReference type="ARBA" id="ARBA00010641"/>
    </source>
</evidence>
<evidence type="ECO:0000259" key="7">
    <source>
        <dbReference type="Pfam" id="PF08281"/>
    </source>
</evidence>
<dbReference type="InterPro" id="IPR013324">
    <property type="entry name" value="RNA_pol_sigma_r3/r4-like"/>
</dbReference>
<dbReference type="Pfam" id="PF08281">
    <property type="entry name" value="Sigma70_r4_2"/>
    <property type="match status" value="1"/>
</dbReference>
<gene>
    <name evidence="8" type="ORF">F1D05_31875</name>
</gene>
<organism evidence="8 9">
    <name type="scientific">Kribbella qitaiheensis</name>
    <dbReference type="NCBI Taxonomy" id="1544730"/>
    <lineage>
        <taxon>Bacteria</taxon>
        <taxon>Bacillati</taxon>
        <taxon>Actinomycetota</taxon>
        <taxon>Actinomycetes</taxon>
        <taxon>Propionibacteriales</taxon>
        <taxon>Kribbellaceae</taxon>
        <taxon>Kribbella</taxon>
    </lineage>
</organism>
<keyword evidence="5" id="KW-0804">Transcription</keyword>
<feature type="domain" description="RNA polymerase sigma-70 region 2" evidence="6">
    <location>
        <begin position="33"/>
        <end position="98"/>
    </location>
</feature>
<dbReference type="InterPro" id="IPR014284">
    <property type="entry name" value="RNA_pol_sigma-70_dom"/>
</dbReference>
<dbReference type="PANTHER" id="PTHR43133">
    <property type="entry name" value="RNA POLYMERASE ECF-TYPE SIGMA FACTO"/>
    <property type="match status" value="1"/>
</dbReference>
<dbReference type="InterPro" id="IPR007627">
    <property type="entry name" value="RNA_pol_sigma70_r2"/>
</dbReference>
<evidence type="ECO:0000313" key="8">
    <source>
        <dbReference type="EMBL" id="QNE21681.1"/>
    </source>
</evidence>
<dbReference type="Proteomes" id="UP000515563">
    <property type="component" value="Chromosome"/>
</dbReference>
<dbReference type="InterPro" id="IPR039425">
    <property type="entry name" value="RNA_pol_sigma-70-like"/>
</dbReference>
<reference evidence="8 9" key="2">
    <citation type="journal article" date="2020" name="Microbiol. Resour. Announc.">
        <title>Antarctic desert soil bacteria exhibit high novel natural product potential, evaluated through long-read genome sequencing and comparative genomics.</title>
        <authorList>
            <person name="Benaud N."/>
            <person name="Edwards R.J."/>
            <person name="Amos T.G."/>
            <person name="D'Agostino P.M."/>
            <person name="Gutierrez-Chavez C."/>
            <person name="Montgomery K."/>
            <person name="Nicetic I."/>
            <person name="Ferrari B.C."/>
        </authorList>
    </citation>
    <scope>NUCLEOTIDE SEQUENCE [LARGE SCALE GENOMIC DNA]</scope>
    <source>
        <strain evidence="8 9">SPB151</strain>
    </source>
</reference>
<dbReference type="NCBIfam" id="TIGR02937">
    <property type="entry name" value="sigma70-ECF"/>
    <property type="match status" value="1"/>
</dbReference>
<keyword evidence="3" id="KW-0731">Sigma factor</keyword>
<dbReference type="GO" id="GO:0006352">
    <property type="term" value="P:DNA-templated transcription initiation"/>
    <property type="evidence" value="ECO:0007669"/>
    <property type="project" value="InterPro"/>
</dbReference>
<dbReference type="KEGG" id="kqi:F1D05_31875"/>
<sequence>MQRFTPRGVLGGVTNHIVALAQSEEAPAAISELYRQHRVGLIRLAVLMVDDPESAEDVVQEVFTELYRTWPLTDGDKVVSYLRTAVLNRSRSVLRRRRVARLYVPPSSRSGDSAESAAEVGESRREVQRALQALPIWSREVLVLRYYLDLPYAEIGQTLGISESTARATNSRGLVALTKKLKEAR</sequence>
<evidence type="ECO:0000313" key="9">
    <source>
        <dbReference type="Proteomes" id="UP000515563"/>
    </source>
</evidence>
<dbReference type="SUPFAM" id="SSF88659">
    <property type="entry name" value="Sigma3 and sigma4 domains of RNA polymerase sigma factors"/>
    <property type="match status" value="1"/>
</dbReference>
<dbReference type="PANTHER" id="PTHR43133:SF50">
    <property type="entry name" value="ECF RNA POLYMERASE SIGMA FACTOR SIGM"/>
    <property type="match status" value="1"/>
</dbReference>
<dbReference type="InterPro" id="IPR013249">
    <property type="entry name" value="RNA_pol_sigma70_r4_t2"/>
</dbReference>
<dbReference type="GO" id="GO:0016987">
    <property type="term" value="F:sigma factor activity"/>
    <property type="evidence" value="ECO:0007669"/>
    <property type="project" value="UniProtKB-KW"/>
</dbReference>
<dbReference type="GO" id="GO:0003677">
    <property type="term" value="F:DNA binding"/>
    <property type="evidence" value="ECO:0007669"/>
    <property type="project" value="UniProtKB-KW"/>
</dbReference>
<evidence type="ECO:0000256" key="4">
    <source>
        <dbReference type="ARBA" id="ARBA00023125"/>
    </source>
</evidence>
<proteinExistence type="inferred from homology"/>
<name>A0A7G6X616_9ACTN</name>
<dbReference type="Gene3D" id="1.10.1740.10">
    <property type="match status" value="1"/>
</dbReference>
<dbReference type="AlphaFoldDB" id="A0A7G6X616"/>
<evidence type="ECO:0000256" key="3">
    <source>
        <dbReference type="ARBA" id="ARBA00023082"/>
    </source>
</evidence>
<dbReference type="Gene3D" id="1.10.10.10">
    <property type="entry name" value="Winged helix-like DNA-binding domain superfamily/Winged helix DNA-binding domain"/>
    <property type="match status" value="1"/>
</dbReference>